<accession>A0AAV8ULU4</accession>
<name>A0AAV8ULU4_9RHOD</name>
<proteinExistence type="predicted"/>
<gene>
    <name evidence="2" type="ORF">NDN08_006595</name>
</gene>
<sequence>MASSTVIVIDEQFWKDMETFWKRLLGKEGTGLVTLVGGWILKSARRLLGTLISPVGDAELVNLKNVETFGELEMEYGIVPPNAADKYYVDPLLDWQLSNVAYYYDSFGNKVGTEAFRPISPEEFREMQDEEDMDSTTFPVDENS</sequence>
<reference evidence="2 3" key="1">
    <citation type="journal article" date="2023" name="Nat. Commun.">
        <title>Origin of minicircular mitochondrial genomes in red algae.</title>
        <authorList>
            <person name="Lee Y."/>
            <person name="Cho C.H."/>
            <person name="Lee Y.M."/>
            <person name="Park S.I."/>
            <person name="Yang J.H."/>
            <person name="West J.A."/>
            <person name="Bhattacharya D."/>
            <person name="Yoon H.S."/>
        </authorList>
    </citation>
    <scope>NUCLEOTIDE SEQUENCE [LARGE SCALE GENOMIC DNA]</scope>
    <source>
        <strain evidence="2 3">CCMP1338</strain>
        <tissue evidence="2">Whole cell</tissue>
    </source>
</reference>
<protein>
    <submittedName>
        <fullName evidence="2">Uncharacterized protein</fullName>
    </submittedName>
</protein>
<dbReference type="Proteomes" id="UP001157974">
    <property type="component" value="Unassembled WGS sequence"/>
</dbReference>
<dbReference type="EMBL" id="JAMWBK010000009">
    <property type="protein sequence ID" value="KAJ8902187.1"/>
    <property type="molecule type" value="Genomic_DNA"/>
</dbReference>
<evidence type="ECO:0000256" key="1">
    <source>
        <dbReference type="SAM" id="MobiDB-lite"/>
    </source>
</evidence>
<organism evidence="2 3">
    <name type="scientific">Rhodosorus marinus</name>
    <dbReference type="NCBI Taxonomy" id="101924"/>
    <lineage>
        <taxon>Eukaryota</taxon>
        <taxon>Rhodophyta</taxon>
        <taxon>Stylonematophyceae</taxon>
        <taxon>Stylonematales</taxon>
        <taxon>Stylonemataceae</taxon>
        <taxon>Rhodosorus</taxon>
    </lineage>
</organism>
<evidence type="ECO:0000313" key="3">
    <source>
        <dbReference type="Proteomes" id="UP001157974"/>
    </source>
</evidence>
<feature type="region of interest" description="Disordered" evidence="1">
    <location>
        <begin position="123"/>
        <end position="144"/>
    </location>
</feature>
<comment type="caution">
    <text evidence="2">The sequence shown here is derived from an EMBL/GenBank/DDBJ whole genome shotgun (WGS) entry which is preliminary data.</text>
</comment>
<dbReference type="AlphaFoldDB" id="A0AAV8ULU4"/>
<keyword evidence="3" id="KW-1185">Reference proteome</keyword>
<evidence type="ECO:0000313" key="2">
    <source>
        <dbReference type="EMBL" id="KAJ8902187.1"/>
    </source>
</evidence>